<evidence type="ECO:0000313" key="4">
    <source>
        <dbReference type="EMBL" id="MUV15265.1"/>
    </source>
</evidence>
<dbReference type="InterPro" id="IPR005467">
    <property type="entry name" value="His_kinase_dom"/>
</dbReference>
<evidence type="ECO:0000256" key="1">
    <source>
        <dbReference type="ARBA" id="ARBA00000085"/>
    </source>
</evidence>
<dbReference type="InterPro" id="IPR004358">
    <property type="entry name" value="Sig_transdc_His_kin-like_C"/>
</dbReference>
<dbReference type="SUPFAM" id="SSF55874">
    <property type="entry name" value="ATPase domain of HSP90 chaperone/DNA topoisomerase II/histidine kinase"/>
    <property type="match status" value="1"/>
</dbReference>
<dbReference type="Gene3D" id="3.30.565.10">
    <property type="entry name" value="Histidine kinase-like ATPase, C-terminal domain"/>
    <property type="match status" value="1"/>
</dbReference>
<organism evidence="4 5">
    <name type="scientific">Noviluteimonas gilva</name>
    <dbReference type="NCBI Taxonomy" id="2682097"/>
    <lineage>
        <taxon>Bacteria</taxon>
        <taxon>Pseudomonadati</taxon>
        <taxon>Pseudomonadota</taxon>
        <taxon>Gammaproteobacteria</taxon>
        <taxon>Lysobacterales</taxon>
        <taxon>Lysobacteraceae</taxon>
        <taxon>Noviluteimonas</taxon>
    </lineage>
</organism>
<dbReference type="EC" id="2.7.13.3" evidence="2"/>
<sequence length="184" mass="19674">MADALEGVAASAQKGVELTRRLLDFARRDETRYVVLDAGQLLCDMQPMLRRLLPRSIALSLDTAPIDAPVRVDRSQFELVALDIATNARDAMPEGGRLQVAVQREGDHVEIAFADTGHGMTADDVERAFEPFHSTKPAGAGTGLGLATTRCVVERAGGTVALDSAPGRGTTVRVRLPRADQPTT</sequence>
<dbReference type="PRINTS" id="PR00344">
    <property type="entry name" value="BCTRLSENSOR"/>
</dbReference>
<comment type="catalytic activity">
    <reaction evidence="1">
        <text>ATP + protein L-histidine = ADP + protein N-phospho-L-histidine.</text>
        <dbReference type="EC" id="2.7.13.3"/>
    </reaction>
</comment>
<reference evidence="4 5" key="1">
    <citation type="submission" date="2019-12" db="EMBL/GenBank/DDBJ databases">
        <authorList>
            <person name="Xu J."/>
        </authorList>
    </citation>
    <scope>NUCLEOTIDE SEQUENCE [LARGE SCALE GENOMIC DNA]</scope>
    <source>
        <strain evidence="4 5">HX-5-24</strain>
    </source>
</reference>
<name>A0A7C9LYL8_9GAMM</name>
<dbReference type="Pfam" id="PF02518">
    <property type="entry name" value="HATPase_c"/>
    <property type="match status" value="1"/>
</dbReference>
<dbReference type="InterPro" id="IPR036890">
    <property type="entry name" value="HATPase_C_sf"/>
</dbReference>
<evidence type="ECO:0000256" key="2">
    <source>
        <dbReference type="ARBA" id="ARBA00012438"/>
    </source>
</evidence>
<dbReference type="SMART" id="SM00387">
    <property type="entry name" value="HATPase_c"/>
    <property type="match status" value="1"/>
</dbReference>
<dbReference type="GO" id="GO:0004673">
    <property type="term" value="F:protein histidine kinase activity"/>
    <property type="evidence" value="ECO:0007669"/>
    <property type="project" value="UniProtKB-EC"/>
</dbReference>
<evidence type="ECO:0000259" key="3">
    <source>
        <dbReference type="PROSITE" id="PS50109"/>
    </source>
</evidence>
<dbReference type="Proteomes" id="UP000479692">
    <property type="component" value="Unassembled WGS sequence"/>
</dbReference>
<dbReference type="PANTHER" id="PTHR43065:SF42">
    <property type="entry name" value="TWO-COMPONENT SENSOR PPRA"/>
    <property type="match status" value="1"/>
</dbReference>
<comment type="caution">
    <text evidence="4">The sequence shown here is derived from an EMBL/GenBank/DDBJ whole genome shotgun (WGS) entry which is preliminary data.</text>
</comment>
<gene>
    <name evidence="4" type="ORF">GN331_13750</name>
</gene>
<feature type="domain" description="Histidine kinase" evidence="3">
    <location>
        <begin position="1"/>
        <end position="180"/>
    </location>
</feature>
<dbReference type="EMBL" id="WOXT01000004">
    <property type="protein sequence ID" value="MUV15265.1"/>
    <property type="molecule type" value="Genomic_DNA"/>
</dbReference>
<keyword evidence="5" id="KW-1185">Reference proteome</keyword>
<evidence type="ECO:0000313" key="5">
    <source>
        <dbReference type="Proteomes" id="UP000479692"/>
    </source>
</evidence>
<accession>A0A7C9LYL8</accession>
<dbReference type="AlphaFoldDB" id="A0A7C9LYL8"/>
<dbReference type="PANTHER" id="PTHR43065">
    <property type="entry name" value="SENSOR HISTIDINE KINASE"/>
    <property type="match status" value="1"/>
</dbReference>
<protein>
    <recommendedName>
        <fullName evidence="2">histidine kinase</fullName>
        <ecNumber evidence="2">2.7.13.3</ecNumber>
    </recommendedName>
</protein>
<proteinExistence type="predicted"/>
<dbReference type="PROSITE" id="PS50109">
    <property type="entry name" value="HIS_KIN"/>
    <property type="match status" value="1"/>
</dbReference>
<dbReference type="InterPro" id="IPR003594">
    <property type="entry name" value="HATPase_dom"/>
</dbReference>